<protein>
    <submittedName>
        <fullName evidence="1">Uncharacterized protein</fullName>
    </submittedName>
</protein>
<dbReference type="AlphaFoldDB" id="A0A918S0L0"/>
<sequence length="101" mass="11435">MHKLFYHEGVLGFDALQKIREFYFGTGLSSVHANQNERLAHGQINITLPTMLSVYALGAAEINVVVVPLFSDNNYPETFSFSTRLRYTAMTSSIPITHWIK</sequence>
<evidence type="ECO:0000313" key="1">
    <source>
        <dbReference type="EMBL" id="GHA17717.1"/>
    </source>
</evidence>
<comment type="caution">
    <text evidence="1">The sequence shown here is derived from an EMBL/GenBank/DDBJ whole genome shotgun (WGS) entry which is preliminary data.</text>
</comment>
<reference evidence="1" key="2">
    <citation type="submission" date="2020-09" db="EMBL/GenBank/DDBJ databases">
        <authorList>
            <person name="Sun Q."/>
            <person name="Kim S."/>
        </authorList>
    </citation>
    <scope>NUCLEOTIDE SEQUENCE</scope>
    <source>
        <strain evidence="1">KCTC 12711</strain>
    </source>
</reference>
<name>A0A918S0L0_9GAMM</name>
<dbReference type="Proteomes" id="UP000614811">
    <property type="component" value="Unassembled WGS sequence"/>
</dbReference>
<gene>
    <name evidence="1" type="ORF">GCM10008090_29270</name>
</gene>
<organism evidence="1 2">
    <name type="scientific">Arenicella chitinivorans</name>
    <dbReference type="NCBI Taxonomy" id="1329800"/>
    <lineage>
        <taxon>Bacteria</taxon>
        <taxon>Pseudomonadati</taxon>
        <taxon>Pseudomonadota</taxon>
        <taxon>Gammaproteobacteria</taxon>
        <taxon>Arenicellales</taxon>
        <taxon>Arenicellaceae</taxon>
        <taxon>Arenicella</taxon>
    </lineage>
</organism>
<accession>A0A918S0L0</accession>
<evidence type="ECO:0000313" key="2">
    <source>
        <dbReference type="Proteomes" id="UP000614811"/>
    </source>
</evidence>
<reference evidence="1" key="1">
    <citation type="journal article" date="2014" name="Int. J. Syst. Evol. Microbiol.">
        <title>Complete genome sequence of Corynebacterium casei LMG S-19264T (=DSM 44701T), isolated from a smear-ripened cheese.</title>
        <authorList>
            <consortium name="US DOE Joint Genome Institute (JGI-PGF)"/>
            <person name="Walter F."/>
            <person name="Albersmeier A."/>
            <person name="Kalinowski J."/>
            <person name="Ruckert C."/>
        </authorList>
    </citation>
    <scope>NUCLEOTIDE SEQUENCE</scope>
    <source>
        <strain evidence="1">KCTC 12711</strain>
    </source>
</reference>
<dbReference type="EMBL" id="BMXA01000006">
    <property type="protein sequence ID" value="GHA17717.1"/>
    <property type="molecule type" value="Genomic_DNA"/>
</dbReference>
<keyword evidence="2" id="KW-1185">Reference proteome</keyword>
<proteinExistence type="predicted"/>